<feature type="transmembrane region" description="Helical" evidence="8">
    <location>
        <begin position="173"/>
        <end position="199"/>
    </location>
</feature>
<evidence type="ECO:0000256" key="1">
    <source>
        <dbReference type="ARBA" id="ARBA00004651"/>
    </source>
</evidence>
<protein>
    <submittedName>
        <fullName evidence="9">Iron-uptake system permease protein FeuC</fullName>
    </submittedName>
</protein>
<dbReference type="GO" id="GO:0005886">
    <property type="term" value="C:plasma membrane"/>
    <property type="evidence" value="ECO:0007669"/>
    <property type="project" value="UniProtKB-SubCell"/>
</dbReference>
<evidence type="ECO:0000256" key="5">
    <source>
        <dbReference type="ARBA" id="ARBA00022692"/>
    </source>
</evidence>
<evidence type="ECO:0000313" key="10">
    <source>
        <dbReference type="Proteomes" id="UP000095649"/>
    </source>
</evidence>
<evidence type="ECO:0000256" key="2">
    <source>
        <dbReference type="ARBA" id="ARBA00007935"/>
    </source>
</evidence>
<feature type="transmembrane region" description="Helical" evidence="8">
    <location>
        <begin position="84"/>
        <end position="103"/>
    </location>
</feature>
<organism evidence="9 10">
    <name type="scientific">Faecalibacterium prausnitzii</name>
    <dbReference type="NCBI Taxonomy" id="853"/>
    <lineage>
        <taxon>Bacteria</taxon>
        <taxon>Bacillati</taxon>
        <taxon>Bacillota</taxon>
        <taxon>Clostridia</taxon>
        <taxon>Eubacteriales</taxon>
        <taxon>Oscillospiraceae</taxon>
        <taxon>Faecalibacterium</taxon>
    </lineage>
</organism>
<feature type="transmembrane region" description="Helical" evidence="8">
    <location>
        <begin position="135"/>
        <end position="153"/>
    </location>
</feature>
<feature type="transmembrane region" description="Helical" evidence="8">
    <location>
        <begin position="234"/>
        <end position="259"/>
    </location>
</feature>
<evidence type="ECO:0000256" key="3">
    <source>
        <dbReference type="ARBA" id="ARBA00022448"/>
    </source>
</evidence>
<feature type="transmembrane region" description="Helical" evidence="8">
    <location>
        <begin position="48"/>
        <end position="69"/>
    </location>
</feature>
<dbReference type="PANTHER" id="PTHR30472">
    <property type="entry name" value="FERRIC ENTEROBACTIN TRANSPORT SYSTEM PERMEASE PROTEIN"/>
    <property type="match status" value="1"/>
</dbReference>
<evidence type="ECO:0000256" key="8">
    <source>
        <dbReference type="SAM" id="Phobius"/>
    </source>
</evidence>
<feature type="transmembrane region" description="Helical" evidence="8">
    <location>
        <begin position="110"/>
        <end position="129"/>
    </location>
</feature>
<dbReference type="Gene3D" id="1.10.3470.10">
    <property type="entry name" value="ABC transporter involved in vitamin B12 uptake, BtuC"/>
    <property type="match status" value="1"/>
</dbReference>
<gene>
    <name evidence="9" type="primary">feuC</name>
    <name evidence="9" type="ORF">ERS852582_02038</name>
</gene>
<evidence type="ECO:0000313" key="9">
    <source>
        <dbReference type="EMBL" id="CUN12522.1"/>
    </source>
</evidence>
<evidence type="ECO:0000256" key="7">
    <source>
        <dbReference type="ARBA" id="ARBA00023136"/>
    </source>
</evidence>
<dbReference type="OrthoDB" id="9796260at2"/>
<dbReference type="GO" id="GO:0033214">
    <property type="term" value="P:siderophore-iron import into cell"/>
    <property type="evidence" value="ECO:0007669"/>
    <property type="project" value="TreeGrafter"/>
</dbReference>
<keyword evidence="6 8" id="KW-1133">Transmembrane helix</keyword>
<feature type="transmembrane region" description="Helical" evidence="8">
    <location>
        <begin position="271"/>
        <end position="290"/>
    </location>
</feature>
<feature type="transmembrane region" description="Helical" evidence="8">
    <location>
        <begin position="296"/>
        <end position="317"/>
    </location>
</feature>
<keyword evidence="4" id="KW-1003">Cell membrane</keyword>
<comment type="similarity">
    <text evidence="2">Belongs to the binding-protein-dependent transport system permease family. FecCD subfamily.</text>
</comment>
<dbReference type="PROSITE" id="PS51257">
    <property type="entry name" value="PROKAR_LIPOPROTEIN"/>
    <property type="match status" value="1"/>
</dbReference>
<sequence length="322" mass="35146">MKTHKNHLRLLILLLLVLLACVGYMTVGVHFENQKLFAYAMRIRTPKLIAMLITAFAIGSASIVFQSIINNTIVTPCLLGMDQLYSLIHTAVFFVAGSGSFLAVNANAAFAVDLAIMGAVATVIYSYLFQKTNHNVLYVLLIGTVLTSFFSSIQTTLTRVMDPNEYDTLLTDLVASFSNVNSAILVLSVAVLALVAFAFRKELALLDVLTLGKDQAINLGVDYDRCIRRLLLGVTLYIATATAMVGPLAFLGLIIANLSRQFLRTYRHSQLITGSVLFGMAVLIGGQLLVERVFVYSVPVSVFITVGGGVYFLYLLLTQRKA</sequence>
<dbReference type="AlphaFoldDB" id="A0A173UBY9"/>
<keyword evidence="3" id="KW-0813">Transport</keyword>
<name>A0A173UBY9_9FIRM</name>
<dbReference type="RefSeq" id="WP_055186432.1">
    <property type="nucleotide sequence ID" value="NZ_CYXN01000019.1"/>
</dbReference>
<comment type="subcellular location">
    <subcellularLocation>
        <location evidence="1">Cell membrane</location>
        <topology evidence="1">Multi-pass membrane protein</topology>
    </subcellularLocation>
</comment>
<evidence type="ECO:0000256" key="4">
    <source>
        <dbReference type="ARBA" id="ARBA00022475"/>
    </source>
</evidence>
<dbReference type="InterPro" id="IPR000522">
    <property type="entry name" value="ABC_transptr_permease_BtuC"/>
</dbReference>
<dbReference type="Proteomes" id="UP000095649">
    <property type="component" value="Unassembled WGS sequence"/>
</dbReference>
<dbReference type="Pfam" id="PF01032">
    <property type="entry name" value="FecCD"/>
    <property type="match status" value="1"/>
</dbReference>
<dbReference type="GO" id="GO:0022857">
    <property type="term" value="F:transmembrane transporter activity"/>
    <property type="evidence" value="ECO:0007669"/>
    <property type="project" value="InterPro"/>
</dbReference>
<proteinExistence type="inferred from homology"/>
<evidence type="ECO:0000256" key="6">
    <source>
        <dbReference type="ARBA" id="ARBA00022989"/>
    </source>
</evidence>
<feature type="transmembrane region" description="Helical" evidence="8">
    <location>
        <begin position="6"/>
        <end position="27"/>
    </location>
</feature>
<keyword evidence="5 8" id="KW-0812">Transmembrane</keyword>
<dbReference type="PANTHER" id="PTHR30472:SF19">
    <property type="entry name" value="PETROBACTIN IMPORT SYSTEM PERMEASE PROTEIN YCLO"/>
    <property type="match status" value="1"/>
</dbReference>
<keyword evidence="7 8" id="KW-0472">Membrane</keyword>
<dbReference type="InterPro" id="IPR037294">
    <property type="entry name" value="ABC_BtuC-like"/>
</dbReference>
<dbReference type="SUPFAM" id="SSF81345">
    <property type="entry name" value="ABC transporter involved in vitamin B12 uptake, BtuC"/>
    <property type="match status" value="1"/>
</dbReference>
<reference evidence="9 10" key="1">
    <citation type="submission" date="2015-09" db="EMBL/GenBank/DDBJ databases">
        <authorList>
            <consortium name="Pathogen Informatics"/>
        </authorList>
    </citation>
    <scope>NUCLEOTIDE SEQUENCE [LARGE SCALE GENOMIC DNA]</scope>
    <source>
        <strain evidence="9 10">2789STDY5834970</strain>
    </source>
</reference>
<dbReference type="EMBL" id="CYXN01000019">
    <property type="protein sequence ID" value="CUN12522.1"/>
    <property type="molecule type" value="Genomic_DNA"/>
</dbReference>
<accession>A0A173UBY9</accession>